<keyword evidence="1" id="KW-0677">Repeat</keyword>
<evidence type="ECO:0000256" key="2">
    <source>
        <dbReference type="SAM" id="MobiDB-lite"/>
    </source>
</evidence>
<feature type="chain" id="PRO_5043817652" description="Sortilin N-terminal domain-containing protein" evidence="3">
    <location>
        <begin position="23"/>
        <end position="958"/>
    </location>
</feature>
<dbReference type="InterPro" id="IPR036278">
    <property type="entry name" value="Sialidase_sf"/>
</dbReference>
<evidence type="ECO:0000256" key="1">
    <source>
        <dbReference type="ARBA" id="ARBA00022737"/>
    </source>
</evidence>
<gene>
    <name evidence="5" type="ORF">P8935_01990</name>
</gene>
<reference evidence="5" key="1">
    <citation type="submission" date="2023-03" db="EMBL/GenBank/DDBJ databases">
        <title>Edaphobacter sp.</title>
        <authorList>
            <person name="Huber K.J."/>
            <person name="Papendorf J."/>
            <person name="Pilke C."/>
            <person name="Bunk B."/>
            <person name="Sproeer C."/>
            <person name="Pester M."/>
        </authorList>
    </citation>
    <scope>NUCLEOTIDE SEQUENCE</scope>
    <source>
        <strain evidence="5">DSM 110680</strain>
    </source>
</reference>
<proteinExistence type="predicted"/>
<organism evidence="5">
    <name type="scientific">Telmatobacter sp. DSM 110680</name>
    <dbReference type="NCBI Taxonomy" id="3036704"/>
    <lineage>
        <taxon>Bacteria</taxon>
        <taxon>Pseudomonadati</taxon>
        <taxon>Acidobacteriota</taxon>
        <taxon>Terriglobia</taxon>
        <taxon>Terriglobales</taxon>
        <taxon>Acidobacteriaceae</taxon>
        <taxon>Telmatobacter</taxon>
    </lineage>
</organism>
<evidence type="ECO:0000256" key="3">
    <source>
        <dbReference type="SAM" id="SignalP"/>
    </source>
</evidence>
<dbReference type="EMBL" id="CP121196">
    <property type="protein sequence ID" value="XBH18111.1"/>
    <property type="molecule type" value="Genomic_DNA"/>
</dbReference>
<keyword evidence="3" id="KW-0732">Signal</keyword>
<evidence type="ECO:0000313" key="5">
    <source>
        <dbReference type="EMBL" id="XBH18111.1"/>
    </source>
</evidence>
<sequence>MSAGRRHLAASLCILFAIPLAAQQYSAEMLSGLEWRDVGPMRGGRTYAVSGNVSQPDTFYMGSVGGGVWKTENSGRTWFPIADDPVTGIPIGSIGAIAVAPSDPNIIYVGTGEPDIRSQHSYGIGMFKSTDAGKTWHSIGLAETRQIGKIVVDPADPNNVYVAALGHVYKANPERGVYRSTDGGAHWKKILASEKDPDSVGAIDLALDPQNPKIIYASLWATRRPPWSVYAPSNMPGGGLYKSIDGGDTWHELTGGLPNDDFVGKIGIAIAPSNSKRLYAVVDDLGTAIARGFRAVPGAEKTPTPKPTGGIYLSDDAGASWRLVNNEQRLWGRGWYFGQITVDPRNPDRAYDINTATYMTLDAGKTWVPVKGAPGGDDYHQLWINPKDGNRMVLSSDQGTVVSVDGAETWSTWYNQPTAQVYHLAADNRFPYWLYGAQQDSGGVGVSTWSRMSTLSFRNWEPTCEAGESSTVVPDPDNGNFLYGNGDHRCNQGLNLPAPAGGELPAADPSDPERRTWTLPQVFSPADKALYYADQFVFRTRDRGKTWAKISPDLTRLHPDVPKTLDPVTAKDIDQQMTDRFGVVYTISPSPLDAKTIWVGTDDGLIHVSTDDGANWKDVTPPPMSAWSKVSQIEASHFDVGTAFASVDRHRLADDRPYIYRTHDGGKTWKNIVEGIPEGAFVNSIKEDTKQKDLLYAATELRVYVSFNDGDHWQPLQLNMPVTSVRDIDVHGDDLAVATFGRGFWVLDQMSALRQIASRGTEIEASPAFLFTPGESLAIHQGSQNGTPLPHEEPQEKNPPAGVVAYYWLKSAPSGPLKLELVDATGKVAACVASDTPVKPVDTEAINVQAYWLEPVPPPSSTPGMHRAVLNVISPRGFGGRQISLPPKDACHPAGAPAPKPAAQPSRPSRTIAGLQPGDYTVRLTVGGQTLSQPVTVKPDPRQLPKGADASPDDDDDR</sequence>
<feature type="signal peptide" evidence="3">
    <location>
        <begin position="1"/>
        <end position="22"/>
    </location>
</feature>
<dbReference type="PANTHER" id="PTHR43739:SF5">
    <property type="entry name" value="EXO-ALPHA-SIALIDASE"/>
    <property type="match status" value="1"/>
</dbReference>
<name>A0AAU7DLB4_9BACT</name>
<dbReference type="AlphaFoldDB" id="A0AAU7DLB4"/>
<dbReference type="SUPFAM" id="SSF50939">
    <property type="entry name" value="Sialidases"/>
    <property type="match status" value="1"/>
</dbReference>
<feature type="region of interest" description="Disordered" evidence="2">
    <location>
        <begin position="880"/>
        <end position="958"/>
    </location>
</feature>
<feature type="domain" description="Sortilin N-terminal" evidence="4">
    <location>
        <begin position="127"/>
        <end position="257"/>
    </location>
</feature>
<dbReference type="Pfam" id="PF15902">
    <property type="entry name" value="Sortilin-Vps10"/>
    <property type="match status" value="1"/>
</dbReference>
<dbReference type="InterPro" id="IPR031778">
    <property type="entry name" value="Sortilin_N"/>
</dbReference>
<evidence type="ECO:0000259" key="4">
    <source>
        <dbReference type="Pfam" id="PF15902"/>
    </source>
</evidence>
<dbReference type="PANTHER" id="PTHR43739">
    <property type="entry name" value="XYLOGLUCANASE (EUROFUNG)"/>
    <property type="match status" value="1"/>
</dbReference>
<dbReference type="CDD" id="cd15482">
    <property type="entry name" value="Sialidase_non-viral"/>
    <property type="match status" value="2"/>
</dbReference>
<dbReference type="SUPFAM" id="SSF110296">
    <property type="entry name" value="Oligoxyloglucan reducing end-specific cellobiohydrolase"/>
    <property type="match status" value="1"/>
</dbReference>
<dbReference type="RefSeq" id="WP_348263334.1">
    <property type="nucleotide sequence ID" value="NZ_CP121196.1"/>
</dbReference>
<dbReference type="Gene3D" id="2.130.10.10">
    <property type="entry name" value="YVTN repeat-like/Quinoprotein amine dehydrogenase"/>
    <property type="match status" value="4"/>
</dbReference>
<dbReference type="InterPro" id="IPR015943">
    <property type="entry name" value="WD40/YVTN_repeat-like_dom_sf"/>
</dbReference>
<dbReference type="InterPro" id="IPR052025">
    <property type="entry name" value="Xyloglucanase_GH74"/>
</dbReference>
<accession>A0AAU7DLB4</accession>
<dbReference type="GO" id="GO:0010411">
    <property type="term" value="P:xyloglucan metabolic process"/>
    <property type="evidence" value="ECO:0007669"/>
    <property type="project" value="TreeGrafter"/>
</dbReference>
<protein>
    <recommendedName>
        <fullName evidence="4">Sortilin N-terminal domain-containing protein</fullName>
    </recommendedName>
</protein>